<protein>
    <submittedName>
        <fullName evidence="1">Uncharacterized protein</fullName>
    </submittedName>
</protein>
<name>X1Q7R8_9ZZZZ</name>
<proteinExistence type="predicted"/>
<gene>
    <name evidence="1" type="ORF">S06H3_38776</name>
</gene>
<evidence type="ECO:0000313" key="1">
    <source>
        <dbReference type="EMBL" id="GAI39319.1"/>
    </source>
</evidence>
<dbReference type="EMBL" id="BARV01023662">
    <property type="protein sequence ID" value="GAI39319.1"/>
    <property type="molecule type" value="Genomic_DNA"/>
</dbReference>
<reference evidence="1" key="1">
    <citation type="journal article" date="2014" name="Front. Microbiol.">
        <title>High frequency of phylogenetically diverse reductive dehalogenase-homologous genes in deep subseafloor sedimentary metagenomes.</title>
        <authorList>
            <person name="Kawai M."/>
            <person name="Futagami T."/>
            <person name="Toyoda A."/>
            <person name="Takaki Y."/>
            <person name="Nishi S."/>
            <person name="Hori S."/>
            <person name="Arai W."/>
            <person name="Tsubouchi T."/>
            <person name="Morono Y."/>
            <person name="Uchiyama I."/>
            <person name="Ito T."/>
            <person name="Fujiyama A."/>
            <person name="Inagaki F."/>
            <person name="Takami H."/>
        </authorList>
    </citation>
    <scope>NUCLEOTIDE SEQUENCE</scope>
    <source>
        <strain evidence="1">Expedition CK06-06</strain>
    </source>
</reference>
<accession>X1Q7R8</accession>
<dbReference type="AlphaFoldDB" id="X1Q7R8"/>
<organism evidence="1">
    <name type="scientific">marine sediment metagenome</name>
    <dbReference type="NCBI Taxonomy" id="412755"/>
    <lineage>
        <taxon>unclassified sequences</taxon>
        <taxon>metagenomes</taxon>
        <taxon>ecological metagenomes</taxon>
    </lineage>
</organism>
<comment type="caution">
    <text evidence="1">The sequence shown here is derived from an EMBL/GenBank/DDBJ whole genome shotgun (WGS) entry which is preliminary data.</text>
</comment>
<sequence>MDANEIEIICLCGDHITLTRFENKELFTGHCIGCNRKWLLKSEDV</sequence>